<dbReference type="RefSeq" id="XP_022652463.1">
    <property type="nucleotide sequence ID" value="XM_022796728.1"/>
</dbReference>
<evidence type="ECO:0008006" key="16">
    <source>
        <dbReference type="Google" id="ProtNLM"/>
    </source>
</evidence>
<feature type="domain" description="Fibronectin type-III" evidence="13">
    <location>
        <begin position="972"/>
        <end position="1069"/>
    </location>
</feature>
<dbReference type="SUPFAM" id="SSF49265">
    <property type="entry name" value="Fibronectin type III"/>
    <property type="match status" value="3"/>
</dbReference>
<sequence length="1502" mass="165603">MGDFLSVTSWHRADGYVITRSTYGDRYLMTSSGDLYVQESQKLDTEDMRKFKCQVEDQFNKRRSTTINFIKLMVLEPVQNQVPVVSYHSKKVVTEVGKLTHFVCLSEGFPVPSYRWYRKKEEKLLPITSATIEQLHGVLQFNAPEVLDTGNYVCMVFNEVGETQVTMKLIVRGNQLLTISPSFLRIESGHTASFYCNVTAMFNPMDTDDFGVEWRFNGRRITSSGRIKEATRYSLQINGVTRLDQGMYQCLVNEKSGWLQATAELHIGEQAPSLTSVFREQTIRPGNFISLKCVTSGDPLPTISWRLDGFWKLENGPRMRIRSFETQIPGELVSFLNVSLVEVRDSGAYECIASNYVGSTSHSARLNVYGSLFTRQTLTNMTALVGSTFELQCPFGGYPFDSVSWSLEGNRLPVSQRQVVHIQNGTLHIHGVDRNADQGRYQCTVQSGDKNHQVRHIITVTVKSGPQITPFNFLPNLQEGMRAGISCLVHSGDPPVDITWYKDGQLIPQHDTPEMAFLGSDDGFLSTLTLKKLTSKHNGNYTCRATNDYAYAEHSTQLVVKVVPKWRVEPRDTIAITGRSVSIDCQATGVPQPHIRWKSASEPKSDTSTAQYRTIISNSHIHILMNGTLTIRSVEARDAGLYLCEANNGVGSGVSRVIKLSVKSAPQFDSKQSRISAKRGSSAVLECKVKGDSPITFHWFKDGQPVDLGRHARYAQTMTDRLGNFSLSQVTVSSVERSDNAVFTCQASNDYGTDSTSVRLIVQDAPDAPTSLEVKELGSRQIQLLWKLPFSGNAAISQCTVQWRSDNGLWHDSATVGGDERQATIRGLKPTTKYWFKVRCQNMFGVSEFSNEYEIVTSEEPPRMPPQTVKLQALNTHAISISFDTPHGTEDEGKVEGYYIGYRIAALDQNTNPQYNFKTFSLLPEYLKPRVTFELDGLRKNTEYTIHVQPFNAKGAGPSSANFKVKTLEFDPPNPPKVTVTSTTSKSITISWEDAERSNQPEAGPIRGYYIYYRADNEEWHEVAITGERRSFTLTELRCGTQYHIYMRASNSAGKGPEGSTISTRTNGGRATLPEEQLLLATNSTSVQLHLDAWGHNGCPISYFVVQYKEEGKRDWILYSNNVLMPQAGQHLSSQVTIGELQPGSWYNLLMSAHNDAGETQVELSFATLTLNGELPPRRSEVRGVVSPGVYTHLTITLPILSCIVVIAALCAAVCFIAKKKAFHETASGEGDSSMYEQSKCDGIYQTVNRQTAEPIYYPAPGMGGMGERSASNDVLAGTGSGGGMFAATGYDIPQTHRTYEMPYLNKRCMAKADSAQQQAIMQTCLQSADLSNCRNRNFMLRTSCHRTYWNLVEVFDGAAGQRHSGPCQDGQPVDVRGAHFEATAARISSPASLSAFAQPPTPSPRGTRRLSTALEESQQRATIAGAATTATGPGATATTSAATAATTAAAAAANTARHPVQSSAPADATSVHAGGYVLHAQVDSTSPSTRWVRADQLATHL</sequence>
<dbReference type="PANTHER" id="PTHR44170:SF6">
    <property type="entry name" value="CONTACTIN"/>
    <property type="match status" value="1"/>
</dbReference>
<dbReference type="SMART" id="SM00409">
    <property type="entry name" value="IG"/>
    <property type="match status" value="7"/>
</dbReference>
<keyword evidence="9" id="KW-0393">Immunoglobulin domain</keyword>
<keyword evidence="15" id="KW-1185">Reference proteome</keyword>
<feature type="domain" description="Fibronectin type-III" evidence="13">
    <location>
        <begin position="768"/>
        <end position="861"/>
    </location>
</feature>
<keyword evidence="7 11" id="KW-0472">Membrane</keyword>
<evidence type="ECO:0000256" key="7">
    <source>
        <dbReference type="ARBA" id="ARBA00023136"/>
    </source>
</evidence>
<feature type="domain" description="Ig-like" evidence="12">
    <location>
        <begin position="83"/>
        <end position="166"/>
    </location>
</feature>
<dbReference type="FunFam" id="2.60.40.10:FF:000017">
    <property type="entry name" value="Down syndrome cell adhesion molecule b"/>
    <property type="match status" value="1"/>
</dbReference>
<evidence type="ECO:0000256" key="5">
    <source>
        <dbReference type="ARBA" id="ARBA00022889"/>
    </source>
</evidence>
<dbReference type="InterPro" id="IPR013098">
    <property type="entry name" value="Ig_I-set"/>
</dbReference>
<dbReference type="Pfam" id="PF25059">
    <property type="entry name" value="FN3_DSCAM-DSCAML_C"/>
    <property type="match status" value="1"/>
</dbReference>
<dbReference type="InterPro" id="IPR003599">
    <property type="entry name" value="Ig_sub"/>
</dbReference>
<feature type="domain" description="Ig-like" evidence="12">
    <location>
        <begin position="564"/>
        <end position="661"/>
    </location>
</feature>
<evidence type="ECO:0000313" key="14">
    <source>
        <dbReference type="EnsemblMetazoa" id="XP_022652463"/>
    </source>
</evidence>
<evidence type="ECO:0000256" key="2">
    <source>
        <dbReference type="ARBA" id="ARBA00022692"/>
    </source>
</evidence>
<feature type="transmembrane region" description="Helical" evidence="11">
    <location>
        <begin position="1196"/>
        <end position="1218"/>
    </location>
</feature>
<feature type="domain" description="Ig-like" evidence="12">
    <location>
        <begin position="666"/>
        <end position="761"/>
    </location>
</feature>
<protein>
    <recommendedName>
        <fullName evidence="16">Down syndrome cell adhesion molecule-like protein Dscam2</fullName>
    </recommendedName>
</protein>
<comment type="subcellular location">
    <subcellularLocation>
        <location evidence="1">Membrane</location>
        <topology evidence="1">Single-pass type I membrane protein</topology>
    </subcellularLocation>
</comment>
<dbReference type="PANTHER" id="PTHR44170">
    <property type="entry name" value="PROTEIN SIDEKICK"/>
    <property type="match status" value="1"/>
</dbReference>
<reference evidence="14" key="1">
    <citation type="submission" date="2021-01" db="UniProtKB">
        <authorList>
            <consortium name="EnsemblMetazoa"/>
        </authorList>
    </citation>
    <scope>IDENTIFICATION</scope>
</reference>
<evidence type="ECO:0000256" key="6">
    <source>
        <dbReference type="ARBA" id="ARBA00022989"/>
    </source>
</evidence>
<evidence type="ECO:0000259" key="13">
    <source>
        <dbReference type="PROSITE" id="PS50853"/>
    </source>
</evidence>
<dbReference type="InterPro" id="IPR007110">
    <property type="entry name" value="Ig-like_dom"/>
</dbReference>
<evidence type="ECO:0000259" key="12">
    <source>
        <dbReference type="PROSITE" id="PS50835"/>
    </source>
</evidence>
<keyword evidence="4" id="KW-0677">Repeat</keyword>
<keyword evidence="3" id="KW-0732">Signal</keyword>
<dbReference type="InterPro" id="IPR036116">
    <property type="entry name" value="FN3_sf"/>
</dbReference>
<evidence type="ECO:0000256" key="3">
    <source>
        <dbReference type="ARBA" id="ARBA00022729"/>
    </source>
</evidence>
<dbReference type="FunFam" id="2.60.40.10:FF:000104">
    <property type="entry name" value="Down syndrome cell adhesion molecule b"/>
    <property type="match status" value="1"/>
</dbReference>
<feature type="domain" description="Ig-like" evidence="12">
    <location>
        <begin position="466"/>
        <end position="559"/>
    </location>
</feature>
<dbReference type="SMART" id="SM00408">
    <property type="entry name" value="IGc2"/>
    <property type="match status" value="7"/>
</dbReference>
<dbReference type="InterPro" id="IPR003598">
    <property type="entry name" value="Ig_sub2"/>
</dbReference>
<evidence type="ECO:0000256" key="1">
    <source>
        <dbReference type="ARBA" id="ARBA00004479"/>
    </source>
</evidence>
<dbReference type="FunFam" id="2.60.40.10:FF:000333">
    <property type="entry name" value="Down syndrome cell adhesion molecule"/>
    <property type="match status" value="1"/>
</dbReference>
<feature type="region of interest" description="Disordered" evidence="10">
    <location>
        <begin position="1390"/>
        <end position="1421"/>
    </location>
</feature>
<proteinExistence type="predicted"/>
<dbReference type="Pfam" id="PF00041">
    <property type="entry name" value="fn3"/>
    <property type="match status" value="3"/>
</dbReference>
<dbReference type="Gene3D" id="2.60.40.10">
    <property type="entry name" value="Immunoglobulins"/>
    <property type="match status" value="12"/>
</dbReference>
<dbReference type="Proteomes" id="UP000594260">
    <property type="component" value="Unplaced"/>
</dbReference>
<dbReference type="InterPro" id="IPR056754">
    <property type="entry name" value="DSCAM/DSCAML_C"/>
</dbReference>
<keyword evidence="2 11" id="KW-0812">Transmembrane</keyword>
<dbReference type="PROSITE" id="PS50853">
    <property type="entry name" value="FN3"/>
    <property type="match status" value="4"/>
</dbReference>
<dbReference type="FunFam" id="2.60.40.10:FF:000719">
    <property type="entry name" value="nephrin isoform X1"/>
    <property type="match status" value="1"/>
</dbReference>
<feature type="domain" description="Fibronectin type-III" evidence="13">
    <location>
        <begin position="865"/>
        <end position="970"/>
    </location>
</feature>
<evidence type="ECO:0000256" key="10">
    <source>
        <dbReference type="SAM" id="MobiDB-lite"/>
    </source>
</evidence>
<dbReference type="PROSITE" id="PS50835">
    <property type="entry name" value="IG_LIKE"/>
    <property type="match status" value="7"/>
</dbReference>
<dbReference type="SUPFAM" id="SSF48726">
    <property type="entry name" value="Immunoglobulin"/>
    <property type="match status" value="7"/>
</dbReference>
<evidence type="ECO:0000256" key="9">
    <source>
        <dbReference type="ARBA" id="ARBA00023319"/>
    </source>
</evidence>
<dbReference type="Pfam" id="PF13927">
    <property type="entry name" value="Ig_3"/>
    <property type="match status" value="3"/>
</dbReference>
<feature type="domain" description="Ig-like" evidence="12">
    <location>
        <begin position="386"/>
        <end position="459"/>
    </location>
</feature>
<evidence type="ECO:0000256" key="4">
    <source>
        <dbReference type="ARBA" id="ARBA00022737"/>
    </source>
</evidence>
<dbReference type="InterPro" id="IPR036179">
    <property type="entry name" value="Ig-like_dom_sf"/>
</dbReference>
<organism evidence="14 15">
    <name type="scientific">Varroa destructor</name>
    <name type="common">Honeybee mite</name>
    <dbReference type="NCBI Taxonomy" id="109461"/>
    <lineage>
        <taxon>Eukaryota</taxon>
        <taxon>Metazoa</taxon>
        <taxon>Ecdysozoa</taxon>
        <taxon>Arthropoda</taxon>
        <taxon>Chelicerata</taxon>
        <taxon>Arachnida</taxon>
        <taxon>Acari</taxon>
        <taxon>Parasitiformes</taxon>
        <taxon>Mesostigmata</taxon>
        <taxon>Gamasina</taxon>
        <taxon>Dermanyssoidea</taxon>
        <taxon>Varroidae</taxon>
        <taxon>Varroa</taxon>
    </lineage>
</organism>
<feature type="domain" description="Fibronectin type-III" evidence="13">
    <location>
        <begin position="1073"/>
        <end position="1178"/>
    </location>
</feature>
<keyword evidence="6 11" id="KW-1133">Transmembrane helix</keyword>
<dbReference type="Pfam" id="PF07679">
    <property type="entry name" value="I-set"/>
    <property type="match status" value="4"/>
</dbReference>
<evidence type="ECO:0000256" key="8">
    <source>
        <dbReference type="ARBA" id="ARBA00023157"/>
    </source>
</evidence>
<accession>A0A7M7M678</accession>
<keyword evidence="8" id="KW-1015">Disulfide bond</keyword>
<keyword evidence="5" id="KW-0130">Cell adhesion</keyword>
<dbReference type="InterPro" id="IPR013783">
    <property type="entry name" value="Ig-like_fold"/>
</dbReference>
<feature type="domain" description="Ig-like" evidence="12">
    <location>
        <begin position="272"/>
        <end position="367"/>
    </location>
</feature>
<feature type="domain" description="Ig-like" evidence="12">
    <location>
        <begin position="175"/>
        <end position="266"/>
    </location>
</feature>
<dbReference type="CDD" id="cd00063">
    <property type="entry name" value="FN3"/>
    <property type="match status" value="4"/>
</dbReference>
<dbReference type="GO" id="GO:0098609">
    <property type="term" value="P:cell-cell adhesion"/>
    <property type="evidence" value="ECO:0007669"/>
    <property type="project" value="TreeGrafter"/>
</dbReference>
<evidence type="ECO:0000313" key="15">
    <source>
        <dbReference type="Proteomes" id="UP000594260"/>
    </source>
</evidence>
<dbReference type="GO" id="GO:0005886">
    <property type="term" value="C:plasma membrane"/>
    <property type="evidence" value="ECO:0007669"/>
    <property type="project" value="UniProtKB-SubCell"/>
</dbReference>
<dbReference type="GO" id="GO:0009653">
    <property type="term" value="P:anatomical structure morphogenesis"/>
    <property type="evidence" value="ECO:0007669"/>
    <property type="project" value="UniProtKB-ARBA"/>
</dbReference>
<dbReference type="GeneID" id="111246697"/>
<name>A0A7M7M678_VARDE</name>
<dbReference type="InterPro" id="IPR003961">
    <property type="entry name" value="FN3_dom"/>
</dbReference>
<dbReference type="SMART" id="SM00060">
    <property type="entry name" value="FN3"/>
    <property type="match status" value="4"/>
</dbReference>
<dbReference type="FunFam" id="2.60.40.10:FF:000028">
    <property type="entry name" value="Neuronal cell adhesion molecule"/>
    <property type="match status" value="2"/>
</dbReference>
<dbReference type="GO" id="GO:0030154">
    <property type="term" value="P:cell differentiation"/>
    <property type="evidence" value="ECO:0007669"/>
    <property type="project" value="UniProtKB-ARBA"/>
</dbReference>
<evidence type="ECO:0000256" key="11">
    <source>
        <dbReference type="SAM" id="Phobius"/>
    </source>
</evidence>
<dbReference type="EnsemblMetazoa" id="XM_022796728">
    <property type="protein sequence ID" value="XP_022652463"/>
    <property type="gene ID" value="LOC111246697"/>
</dbReference>